<feature type="region of interest" description="Disordered" evidence="1">
    <location>
        <begin position="46"/>
        <end position="123"/>
    </location>
</feature>
<dbReference type="EMBL" id="JANPWB010000003">
    <property type="protein sequence ID" value="KAJ1199652.1"/>
    <property type="molecule type" value="Genomic_DNA"/>
</dbReference>
<name>A0AAV7VHJ9_PLEWA</name>
<evidence type="ECO:0000313" key="2">
    <source>
        <dbReference type="EMBL" id="KAJ1199652.1"/>
    </source>
</evidence>
<evidence type="ECO:0000313" key="3">
    <source>
        <dbReference type="Proteomes" id="UP001066276"/>
    </source>
</evidence>
<reference evidence="2" key="1">
    <citation type="journal article" date="2022" name="bioRxiv">
        <title>Sequencing and chromosome-scale assembly of the giantPleurodeles waltlgenome.</title>
        <authorList>
            <person name="Brown T."/>
            <person name="Elewa A."/>
            <person name="Iarovenko S."/>
            <person name="Subramanian E."/>
            <person name="Araus A.J."/>
            <person name="Petzold A."/>
            <person name="Susuki M."/>
            <person name="Suzuki K.-i.T."/>
            <person name="Hayashi T."/>
            <person name="Toyoda A."/>
            <person name="Oliveira C."/>
            <person name="Osipova E."/>
            <person name="Leigh N.D."/>
            <person name="Simon A."/>
            <person name="Yun M.H."/>
        </authorList>
    </citation>
    <scope>NUCLEOTIDE SEQUENCE</scope>
    <source>
        <strain evidence="2">20211129_DDA</strain>
        <tissue evidence="2">Liver</tissue>
    </source>
</reference>
<dbReference type="AlphaFoldDB" id="A0AAV7VHJ9"/>
<keyword evidence="3" id="KW-1185">Reference proteome</keyword>
<feature type="compositionally biased region" description="Basic and acidic residues" evidence="1">
    <location>
        <begin position="49"/>
        <end position="62"/>
    </location>
</feature>
<accession>A0AAV7VHJ9</accession>
<comment type="caution">
    <text evidence="2">The sequence shown here is derived from an EMBL/GenBank/DDBJ whole genome shotgun (WGS) entry which is preliminary data.</text>
</comment>
<proteinExistence type="predicted"/>
<evidence type="ECO:0000256" key="1">
    <source>
        <dbReference type="SAM" id="MobiDB-lite"/>
    </source>
</evidence>
<organism evidence="2 3">
    <name type="scientific">Pleurodeles waltl</name>
    <name type="common">Iberian ribbed newt</name>
    <dbReference type="NCBI Taxonomy" id="8319"/>
    <lineage>
        <taxon>Eukaryota</taxon>
        <taxon>Metazoa</taxon>
        <taxon>Chordata</taxon>
        <taxon>Craniata</taxon>
        <taxon>Vertebrata</taxon>
        <taxon>Euteleostomi</taxon>
        <taxon>Amphibia</taxon>
        <taxon>Batrachia</taxon>
        <taxon>Caudata</taxon>
        <taxon>Salamandroidea</taxon>
        <taxon>Salamandridae</taxon>
        <taxon>Pleurodelinae</taxon>
        <taxon>Pleurodeles</taxon>
    </lineage>
</organism>
<sequence>MRGIGQGGCDIHVSRKSYGARTFIPGGTSEVTNDRGVNLDIRFTISQKDTGRREEAREKETTTETGGVMRENDTQHGALPEELESQAGRSGEESKLLMVRPGTEESRDSTSYVRDAGDPSHDPRHGYFRYVRLTPALGVLVNLGRQEEGRGVIEG</sequence>
<dbReference type="Proteomes" id="UP001066276">
    <property type="component" value="Chromosome 2_1"/>
</dbReference>
<protein>
    <submittedName>
        <fullName evidence="2">Uncharacterized protein</fullName>
    </submittedName>
</protein>
<gene>
    <name evidence="2" type="ORF">NDU88_003485</name>
</gene>